<dbReference type="InterPro" id="IPR036388">
    <property type="entry name" value="WH-like_DNA-bd_sf"/>
</dbReference>
<sequence>MLKQNFCVVGSAASCIVASRVDHAQSKWSLLIMKNDVKASLKSFPLVSIMERSDDIWGIKDCESRFVYTNRAFRDFLDIPAKFKIEGKRDEQLPTPVAKFASELQKQDRETISSGKRVTLIKTHFFNREKKLEPYLYEKFPLYDEQNECVGTVLYGRKMDFISLPQYVEELTTSECELKSPKALLLEPPSKLFTKKQLKVIFYALQSLSAKEIGRKLDRSNRTIENYLQAIYRTASVNSLPEFKKFCKREGFDRYIPEELISPKIQFIENRRMSS</sequence>
<dbReference type="InterPro" id="IPR035965">
    <property type="entry name" value="PAS-like_dom_sf"/>
</dbReference>
<organism evidence="3 4">
    <name type="scientific">Candidatus Regiella insecticola</name>
    <dbReference type="NCBI Taxonomy" id="138073"/>
    <lineage>
        <taxon>Bacteria</taxon>
        <taxon>Pseudomonadati</taxon>
        <taxon>Pseudomonadota</taxon>
        <taxon>Gammaproteobacteria</taxon>
        <taxon>Enterobacterales</taxon>
        <taxon>Enterobacteriaceae</taxon>
        <taxon>aphid secondary symbionts</taxon>
        <taxon>Candidatus Regiella</taxon>
    </lineage>
</organism>
<protein>
    <submittedName>
        <fullName evidence="3">PAS and GerE domain-containing putative transcriptional regulator</fullName>
    </submittedName>
</protein>
<dbReference type="InterPro" id="IPR000792">
    <property type="entry name" value="Tscrpt_reg_LuxR_C"/>
</dbReference>
<evidence type="ECO:0000313" key="3">
    <source>
        <dbReference type="EMBL" id="GFN47327.1"/>
    </source>
</evidence>
<dbReference type="SMART" id="SM00421">
    <property type="entry name" value="HTH_LUXR"/>
    <property type="match status" value="1"/>
</dbReference>
<dbReference type="AlphaFoldDB" id="A0A6L2ZR25"/>
<dbReference type="Gene3D" id="3.30.450.20">
    <property type="entry name" value="PAS domain"/>
    <property type="match status" value="1"/>
</dbReference>
<dbReference type="Pfam" id="PF00196">
    <property type="entry name" value="GerE"/>
    <property type="match status" value="1"/>
</dbReference>
<dbReference type="SUPFAM" id="SSF46894">
    <property type="entry name" value="C-terminal effector domain of the bipartite response regulators"/>
    <property type="match status" value="1"/>
</dbReference>
<dbReference type="Gene3D" id="1.10.10.10">
    <property type="entry name" value="Winged helix-like DNA-binding domain superfamily/Winged helix DNA-binding domain"/>
    <property type="match status" value="1"/>
</dbReference>
<dbReference type="InterPro" id="IPR016032">
    <property type="entry name" value="Sig_transdc_resp-reg_C-effctor"/>
</dbReference>
<dbReference type="SUPFAM" id="SSF55785">
    <property type="entry name" value="PYP-like sensor domain (PAS domain)"/>
    <property type="match status" value="1"/>
</dbReference>
<dbReference type="InterPro" id="IPR013656">
    <property type="entry name" value="PAS_4"/>
</dbReference>
<evidence type="ECO:0000256" key="1">
    <source>
        <dbReference type="ARBA" id="ARBA00023125"/>
    </source>
</evidence>
<comment type="caution">
    <text evidence="3">The sequence shown here is derived from an EMBL/GenBank/DDBJ whole genome shotgun (WGS) entry which is preliminary data.</text>
</comment>
<reference evidence="3 4" key="1">
    <citation type="submission" date="2020-06" db="EMBL/GenBank/DDBJ databases">
        <title>The genome sequence of Candidatus Regiella insecticola strain Tut.</title>
        <authorList>
            <person name="Nikoh N."/>
            <person name="Tsuchida T."/>
            <person name="Koga R."/>
            <person name="Oshima K."/>
            <person name="Hattori M."/>
            <person name="Fukatsu T."/>
        </authorList>
    </citation>
    <scope>NUCLEOTIDE SEQUENCE [LARGE SCALE GENOMIC DNA]</scope>
    <source>
        <strain evidence="3 4">Tut</strain>
    </source>
</reference>
<accession>A0A6L2ZR25</accession>
<proteinExistence type="predicted"/>
<feature type="domain" description="HTH luxR-type" evidence="2">
    <location>
        <begin position="190"/>
        <end position="247"/>
    </location>
</feature>
<dbReference type="PROSITE" id="PS51257">
    <property type="entry name" value="PROKAR_LIPOPROTEIN"/>
    <property type="match status" value="1"/>
</dbReference>
<dbReference type="EMBL" id="BLXO01000009">
    <property type="protein sequence ID" value="GFN47327.1"/>
    <property type="molecule type" value="Genomic_DNA"/>
</dbReference>
<keyword evidence="1" id="KW-0238">DNA-binding</keyword>
<dbReference type="Pfam" id="PF08448">
    <property type="entry name" value="PAS_4"/>
    <property type="match status" value="1"/>
</dbReference>
<dbReference type="GO" id="GO:0003677">
    <property type="term" value="F:DNA binding"/>
    <property type="evidence" value="ECO:0007669"/>
    <property type="project" value="UniProtKB-KW"/>
</dbReference>
<evidence type="ECO:0000259" key="2">
    <source>
        <dbReference type="SMART" id="SM00421"/>
    </source>
</evidence>
<dbReference type="Proteomes" id="UP000504714">
    <property type="component" value="Unassembled WGS sequence"/>
</dbReference>
<dbReference type="GO" id="GO:0006355">
    <property type="term" value="P:regulation of DNA-templated transcription"/>
    <property type="evidence" value="ECO:0007669"/>
    <property type="project" value="InterPro"/>
</dbReference>
<evidence type="ECO:0000313" key="4">
    <source>
        <dbReference type="Proteomes" id="UP000504714"/>
    </source>
</evidence>
<name>A0A6L2ZR25_9ENTR</name>
<gene>
    <name evidence="3" type="ORF">RINTU1_33520</name>
</gene>